<gene>
    <name evidence="2" type="ORF">DKZ22_09215</name>
</gene>
<dbReference type="RefSeq" id="WP_109937483.1">
    <property type="nucleotide sequence ID" value="NZ_QGHT01000052.1"/>
</dbReference>
<keyword evidence="1" id="KW-0812">Transmembrane</keyword>
<dbReference type="AlphaFoldDB" id="A0A855XL66"/>
<evidence type="ECO:0000256" key="1">
    <source>
        <dbReference type="SAM" id="Phobius"/>
    </source>
</evidence>
<evidence type="ECO:0000313" key="2">
    <source>
        <dbReference type="EMBL" id="PWT40232.1"/>
    </source>
</evidence>
<keyword evidence="1" id="KW-1133">Transmembrane helix</keyword>
<keyword evidence="1" id="KW-0472">Membrane</keyword>
<organism evidence="2 3">
    <name type="scientific">Limosilactobacillus reuteri</name>
    <name type="common">Lactobacillus reuteri</name>
    <dbReference type="NCBI Taxonomy" id="1598"/>
    <lineage>
        <taxon>Bacteria</taxon>
        <taxon>Bacillati</taxon>
        <taxon>Bacillota</taxon>
        <taxon>Bacilli</taxon>
        <taxon>Lactobacillales</taxon>
        <taxon>Lactobacillaceae</taxon>
        <taxon>Limosilactobacillus</taxon>
    </lineage>
</organism>
<reference evidence="2 3" key="1">
    <citation type="journal article" date="2018" name="Front. Microbiol.">
        <title>Comparative Genomics of the Herbivore Gut Symbiont Lactobacillus reuteri Reveals Genetic Diversity and Lifestyle Adaptation.</title>
        <authorList>
            <person name="Zhao J."/>
        </authorList>
    </citation>
    <scope>NUCLEOTIDE SEQUENCE [LARGE SCALE GENOMIC DNA]</scope>
    <source>
        <strain evidence="2 3">LR10</strain>
    </source>
</reference>
<dbReference type="Proteomes" id="UP000245980">
    <property type="component" value="Unassembled WGS sequence"/>
</dbReference>
<feature type="non-terminal residue" evidence="2">
    <location>
        <position position="1"/>
    </location>
</feature>
<evidence type="ECO:0000313" key="3">
    <source>
        <dbReference type="Proteomes" id="UP000245980"/>
    </source>
</evidence>
<comment type="caution">
    <text evidence="2">The sequence shown here is derived from an EMBL/GenBank/DDBJ whole genome shotgun (WGS) entry which is preliminary data.</text>
</comment>
<proteinExistence type="predicted"/>
<dbReference type="EMBL" id="QGHT01000052">
    <property type="protein sequence ID" value="PWT40232.1"/>
    <property type="molecule type" value="Genomic_DNA"/>
</dbReference>
<sequence>APSTNNQLVSIIYLSPVANLFLKFRIINLFYVGLILIYCILHAGPLNLMVFLGMLVVANLMGMLIK</sequence>
<feature type="transmembrane region" description="Helical" evidence="1">
    <location>
        <begin position="20"/>
        <end position="41"/>
    </location>
</feature>
<feature type="transmembrane region" description="Helical" evidence="1">
    <location>
        <begin position="48"/>
        <end position="65"/>
    </location>
</feature>
<accession>A0A855XL66</accession>
<protein>
    <submittedName>
        <fullName evidence="2">Uncharacterized protein</fullName>
    </submittedName>
</protein>
<name>A0A855XL66_LIMRT</name>